<feature type="domain" description="Aminotransferase-like plant mobile" evidence="3">
    <location>
        <begin position="143"/>
        <end position="321"/>
    </location>
</feature>
<feature type="region of interest" description="Disordered" evidence="2">
    <location>
        <begin position="454"/>
        <end position="480"/>
    </location>
</feature>
<evidence type="ECO:0000313" key="4">
    <source>
        <dbReference type="EMBL" id="KAI9185023.1"/>
    </source>
</evidence>
<keyword evidence="1" id="KW-0175">Coiled coil</keyword>
<gene>
    <name evidence="4" type="ORF">LWI28_003459</name>
</gene>
<organism evidence="4 5">
    <name type="scientific">Acer negundo</name>
    <name type="common">Box elder</name>
    <dbReference type="NCBI Taxonomy" id="4023"/>
    <lineage>
        <taxon>Eukaryota</taxon>
        <taxon>Viridiplantae</taxon>
        <taxon>Streptophyta</taxon>
        <taxon>Embryophyta</taxon>
        <taxon>Tracheophyta</taxon>
        <taxon>Spermatophyta</taxon>
        <taxon>Magnoliopsida</taxon>
        <taxon>eudicotyledons</taxon>
        <taxon>Gunneridae</taxon>
        <taxon>Pentapetalae</taxon>
        <taxon>rosids</taxon>
        <taxon>malvids</taxon>
        <taxon>Sapindales</taxon>
        <taxon>Sapindaceae</taxon>
        <taxon>Hippocastanoideae</taxon>
        <taxon>Acereae</taxon>
        <taxon>Acer</taxon>
    </lineage>
</organism>
<dbReference type="Proteomes" id="UP001064489">
    <property type="component" value="Chromosome 3"/>
</dbReference>
<proteinExistence type="predicted"/>
<evidence type="ECO:0000259" key="3">
    <source>
        <dbReference type="Pfam" id="PF10536"/>
    </source>
</evidence>
<keyword evidence="5" id="KW-1185">Reference proteome</keyword>
<dbReference type="InterPro" id="IPR019557">
    <property type="entry name" value="AminoTfrase-like_pln_mobile"/>
</dbReference>
<feature type="domain" description="Aminotransferase-like plant mobile" evidence="3">
    <location>
        <begin position="45"/>
        <end position="140"/>
    </location>
</feature>
<dbReference type="AlphaFoldDB" id="A0AAD5J3R4"/>
<accession>A0AAD5J3R4</accession>
<dbReference type="PANTHER" id="PTHR46033:SF67">
    <property type="entry name" value="AMINOTRANSFERASE-LIKE, PLANT MOBILE DOMAIN FAMILY PROTEIN"/>
    <property type="match status" value="1"/>
</dbReference>
<feature type="coiled-coil region" evidence="1">
    <location>
        <begin position="82"/>
        <end position="109"/>
    </location>
</feature>
<feature type="compositionally biased region" description="Basic and acidic residues" evidence="2">
    <location>
        <begin position="454"/>
        <end position="473"/>
    </location>
</feature>
<protein>
    <recommendedName>
        <fullName evidence="3">Aminotransferase-like plant mobile domain-containing protein</fullName>
    </recommendedName>
</protein>
<dbReference type="Pfam" id="PF10536">
    <property type="entry name" value="PMD"/>
    <property type="match status" value="2"/>
</dbReference>
<dbReference type="GO" id="GO:0010073">
    <property type="term" value="P:meristem maintenance"/>
    <property type="evidence" value="ECO:0007669"/>
    <property type="project" value="InterPro"/>
</dbReference>
<comment type="caution">
    <text evidence="4">The sequence shown here is derived from an EMBL/GenBank/DDBJ whole genome shotgun (WGS) entry which is preliminary data.</text>
</comment>
<evidence type="ECO:0000313" key="5">
    <source>
        <dbReference type="Proteomes" id="UP001064489"/>
    </source>
</evidence>
<dbReference type="PANTHER" id="PTHR46033">
    <property type="entry name" value="PROTEIN MAIN-LIKE 2"/>
    <property type="match status" value="1"/>
</dbReference>
<evidence type="ECO:0000256" key="2">
    <source>
        <dbReference type="SAM" id="MobiDB-lite"/>
    </source>
</evidence>
<dbReference type="InterPro" id="IPR044824">
    <property type="entry name" value="MAIN-like"/>
</dbReference>
<reference evidence="4" key="1">
    <citation type="journal article" date="2022" name="Plant J.">
        <title>Strategies of tolerance reflected in two North American maple genomes.</title>
        <authorList>
            <person name="McEvoy S.L."/>
            <person name="Sezen U.U."/>
            <person name="Trouern-Trend A."/>
            <person name="McMahon S.M."/>
            <person name="Schaberg P.G."/>
            <person name="Yang J."/>
            <person name="Wegrzyn J.L."/>
            <person name="Swenson N.G."/>
        </authorList>
    </citation>
    <scope>NUCLEOTIDE SEQUENCE</scope>
    <source>
        <strain evidence="4">91603</strain>
    </source>
</reference>
<reference evidence="4" key="2">
    <citation type="submission" date="2023-02" db="EMBL/GenBank/DDBJ databases">
        <authorList>
            <person name="Swenson N.G."/>
            <person name="Wegrzyn J.L."/>
            <person name="Mcevoy S.L."/>
        </authorList>
    </citation>
    <scope>NUCLEOTIDE SEQUENCE</scope>
    <source>
        <strain evidence="4">91603</strain>
        <tissue evidence="4">Leaf</tissue>
    </source>
</reference>
<evidence type="ECO:0000256" key="1">
    <source>
        <dbReference type="SAM" id="Coils"/>
    </source>
</evidence>
<sequence length="522" mass="59336">MEDLSEAFVEREELMVSPSGDGEPTMRLAHFLQPTVTSIDKLPSKKWCSETKSFLFSWGEVTITLEDLIIQGYSVLGSPVFIASDTEELKKIEERLNQARLELTIISSRNAEQCLWMKKFINSGSDVEHEALILALWLSSGLAVTIRSPLQLVQIWAWERFIELRPKPNLIKIGETRFARWHKMMMIVDNVRKVLDSARENFDWRLYTKASWNWNLPEFYVEKKMWLLPVDSGLSEEFESFARCLMIAELVGLDCVEKYLPHRVAMQFEIDQDLPVCAARANKTASIAWSKYIKSIGCANLYVPSRLFEANATTPYSQWWRQSVSRLQSARKGAKKSVEISKEKEKVCNVSASAGLPLEKLPLSQIVQKKLKLAEAEETSEEDGMTIAKLLRSRKRRNAVGSGQLGDGESLGNLQFFSSLMEDKEITKFVDPLTASIENVTLNATVETGLETAKKDADETETVSRSHDMERFQGCESDGDQYAAEMQELQHEDQVSELERIFVELKAKRRGRKQPVSPSATK</sequence>
<dbReference type="EMBL" id="JAJSOW010000100">
    <property type="protein sequence ID" value="KAI9185023.1"/>
    <property type="molecule type" value="Genomic_DNA"/>
</dbReference>
<name>A0AAD5J3R4_ACENE</name>